<dbReference type="OrthoDB" id="134712at2"/>
<evidence type="ECO:0000256" key="4">
    <source>
        <dbReference type="ARBA" id="ARBA00023163"/>
    </source>
</evidence>
<keyword evidence="2" id="KW-0805">Transcription regulation</keyword>
<accession>A0A327ZHE7</accession>
<gene>
    <name evidence="7" type="ORF">B0I29_10924</name>
</gene>
<dbReference type="InterPro" id="IPR036388">
    <property type="entry name" value="WH-like_DNA-bd_sf"/>
</dbReference>
<dbReference type="InterPro" id="IPR027417">
    <property type="entry name" value="P-loop_NTPase"/>
</dbReference>
<dbReference type="PANTHER" id="PTHR35807:SF1">
    <property type="entry name" value="TRANSCRIPTIONAL REGULATOR REDD"/>
    <property type="match status" value="1"/>
</dbReference>
<feature type="domain" description="OmpR/PhoB-type" evidence="6">
    <location>
        <begin position="1"/>
        <end position="98"/>
    </location>
</feature>
<protein>
    <submittedName>
        <fullName evidence="7">Transcriptional regulator</fullName>
    </submittedName>
</protein>
<evidence type="ECO:0000313" key="8">
    <source>
        <dbReference type="Proteomes" id="UP000249341"/>
    </source>
</evidence>
<evidence type="ECO:0000256" key="2">
    <source>
        <dbReference type="ARBA" id="ARBA00023015"/>
    </source>
</evidence>
<dbReference type="Pfam" id="PF13191">
    <property type="entry name" value="AAA_16"/>
    <property type="match status" value="1"/>
</dbReference>
<keyword evidence="3 5" id="KW-0238">DNA-binding</keyword>
<dbReference type="AlphaFoldDB" id="A0A327ZHE7"/>
<dbReference type="InterPro" id="IPR051677">
    <property type="entry name" value="AfsR-DnrI-RedD_regulator"/>
</dbReference>
<evidence type="ECO:0000256" key="1">
    <source>
        <dbReference type="ARBA" id="ARBA00005820"/>
    </source>
</evidence>
<sequence>MRLQILGPLRLWRDGAESHPLPRQQAHLLAALLVSAGQPVSTAELIDLVWADEDVPASALNILQKYVGELRRLLEPSLPARESGSYLQRHGNGYLFDAAPDVLDLLAFRTLVAGARAATGERSLDSYAEALGLWHGPAGSGLTPNAAFAGLNGEFFDACVAATGIAVELGRPARVLTPLTLAASMAPLHEPVQASLILALAASGQQAEALSVFEAVRLRLADELGVLPGPALRAAHQRVLRPAQEPASAAAKAPRATHGDGLVGRIDEARIVGSTLAGGIGLVLVEGEPGVGKTRLLEETTRPADRHGTLVVWGRCLEGAGTPSMWPWVQVIEALIDSLPQPAREKRLAGELGRLVRPGHGVQGGPLMPDSGAQFRLFEEATAVVGEVATRQPVVLVFDDLQWADSSSLLLLSHLAARLPRRTVLIGALRNRAPVPGSELTRFLAAASRLPGHRRIRLGPLVPDEVAELVRRETGRNPTAGVAARIHARTAGNPFFVRELTRLLATDQGVITAAAATRAEVPSTVRDVVHDRMAGLDDDATALLQIAALVGRNVELGLLAHAAGLDARTCLARLEPAEALVLLGPAPGDPFSLRFAHDLVRESVAAATPSMSAPRLHLRLADALEHTAPGAYPERLAHHLLAAGPLAEPARTAVALVRAGSNAAAKSALEAAERQLRSATQVARMAGLAELELSALKQLAAVVGMRSLYGGAAALDLLERAEHLARGLGREREAADFLFSRWAGYAQTIELDRAEPLAQQLYEQVSSPDPTIRAYGLNAWGIHQWDIGNIGQGVRYLEQAGQTLAEYATRREDDPLRHDLQMLPAGIFAEMTAQHGDLGTAQMLLDALEATAGDDPYMITVWASMAARIAANAGDPAAALRAAERGIAADPEFTFVFMGTYQRLARHWAQAMTGQDPAGAADRAERLVLKNLLDPPRSCVATWFGLLAEARLAAGQLDLAAAALDRAEWALDTFGQRYPEGLILLIRARLSQARGEPAAVVRAAAERARSVSVTGEAHLYARRAEKLLAGEY</sequence>
<dbReference type="GO" id="GO:0003677">
    <property type="term" value="F:DNA binding"/>
    <property type="evidence" value="ECO:0007669"/>
    <property type="project" value="UniProtKB-UniRule"/>
</dbReference>
<dbReference type="Gene3D" id="1.25.40.10">
    <property type="entry name" value="Tetratricopeptide repeat domain"/>
    <property type="match status" value="1"/>
</dbReference>
<dbReference type="RefSeq" id="WP_111650583.1">
    <property type="nucleotide sequence ID" value="NZ_JACHWI010000006.1"/>
</dbReference>
<feature type="DNA-binding region" description="OmpR/PhoB-type" evidence="5">
    <location>
        <begin position="1"/>
        <end position="98"/>
    </location>
</feature>
<evidence type="ECO:0000313" key="7">
    <source>
        <dbReference type="EMBL" id="RAK35551.1"/>
    </source>
</evidence>
<evidence type="ECO:0000256" key="3">
    <source>
        <dbReference type="ARBA" id="ARBA00023125"/>
    </source>
</evidence>
<evidence type="ECO:0000259" key="6">
    <source>
        <dbReference type="PROSITE" id="PS51755"/>
    </source>
</evidence>
<comment type="caution">
    <text evidence="7">The sequence shown here is derived from an EMBL/GenBank/DDBJ whole genome shotgun (WGS) entry which is preliminary data.</text>
</comment>
<keyword evidence="4" id="KW-0804">Transcription</keyword>
<dbReference type="SMART" id="SM00862">
    <property type="entry name" value="Trans_reg_C"/>
    <property type="match status" value="1"/>
</dbReference>
<dbReference type="PANTHER" id="PTHR35807">
    <property type="entry name" value="TRANSCRIPTIONAL REGULATOR REDD-RELATED"/>
    <property type="match status" value="1"/>
</dbReference>
<dbReference type="InterPro" id="IPR011990">
    <property type="entry name" value="TPR-like_helical_dom_sf"/>
</dbReference>
<dbReference type="SUPFAM" id="SSF48452">
    <property type="entry name" value="TPR-like"/>
    <property type="match status" value="1"/>
</dbReference>
<dbReference type="GO" id="GO:0000160">
    <property type="term" value="P:phosphorelay signal transduction system"/>
    <property type="evidence" value="ECO:0007669"/>
    <property type="project" value="InterPro"/>
</dbReference>
<dbReference type="Gene3D" id="1.10.10.10">
    <property type="entry name" value="Winged helix-like DNA-binding domain superfamily/Winged helix DNA-binding domain"/>
    <property type="match status" value="1"/>
</dbReference>
<dbReference type="PROSITE" id="PS51755">
    <property type="entry name" value="OMPR_PHOB"/>
    <property type="match status" value="1"/>
</dbReference>
<dbReference type="InterPro" id="IPR001867">
    <property type="entry name" value="OmpR/PhoB-type_DNA-bd"/>
</dbReference>
<reference evidence="7 8" key="1">
    <citation type="submission" date="2018-06" db="EMBL/GenBank/DDBJ databases">
        <title>Genomic Encyclopedia of Type Strains, Phase III (KMG-III): the genomes of soil and plant-associated and newly described type strains.</title>
        <authorList>
            <person name="Whitman W."/>
        </authorList>
    </citation>
    <scope>NUCLEOTIDE SEQUENCE [LARGE SCALE GENOMIC DNA]</scope>
    <source>
        <strain evidence="7 8">CGMCC 4.7090</strain>
    </source>
</reference>
<dbReference type="InterPro" id="IPR005158">
    <property type="entry name" value="BTAD"/>
</dbReference>
<dbReference type="Pfam" id="PF03704">
    <property type="entry name" value="BTAD"/>
    <property type="match status" value="1"/>
</dbReference>
<keyword evidence="8" id="KW-1185">Reference proteome</keyword>
<dbReference type="EMBL" id="QLMJ01000009">
    <property type="protein sequence ID" value="RAK35551.1"/>
    <property type="molecule type" value="Genomic_DNA"/>
</dbReference>
<dbReference type="Pfam" id="PF00486">
    <property type="entry name" value="Trans_reg_C"/>
    <property type="match status" value="1"/>
</dbReference>
<proteinExistence type="inferred from homology"/>
<dbReference type="Proteomes" id="UP000249341">
    <property type="component" value="Unassembled WGS sequence"/>
</dbReference>
<dbReference type="GO" id="GO:0006355">
    <property type="term" value="P:regulation of DNA-templated transcription"/>
    <property type="evidence" value="ECO:0007669"/>
    <property type="project" value="InterPro"/>
</dbReference>
<organism evidence="7 8">
    <name type="scientific">Actinoplanes lutulentus</name>
    <dbReference type="NCBI Taxonomy" id="1287878"/>
    <lineage>
        <taxon>Bacteria</taxon>
        <taxon>Bacillati</taxon>
        <taxon>Actinomycetota</taxon>
        <taxon>Actinomycetes</taxon>
        <taxon>Micromonosporales</taxon>
        <taxon>Micromonosporaceae</taxon>
        <taxon>Actinoplanes</taxon>
    </lineage>
</organism>
<comment type="similarity">
    <text evidence="1">Belongs to the AfsR/DnrI/RedD regulatory family.</text>
</comment>
<dbReference type="InterPro" id="IPR016032">
    <property type="entry name" value="Sig_transdc_resp-reg_C-effctor"/>
</dbReference>
<dbReference type="CDD" id="cd15831">
    <property type="entry name" value="BTAD"/>
    <property type="match status" value="1"/>
</dbReference>
<dbReference type="InterPro" id="IPR041664">
    <property type="entry name" value="AAA_16"/>
</dbReference>
<evidence type="ECO:0000256" key="5">
    <source>
        <dbReference type="PROSITE-ProRule" id="PRU01091"/>
    </source>
</evidence>
<dbReference type="SUPFAM" id="SSF46894">
    <property type="entry name" value="C-terminal effector domain of the bipartite response regulators"/>
    <property type="match status" value="1"/>
</dbReference>
<dbReference type="SMART" id="SM01043">
    <property type="entry name" value="BTAD"/>
    <property type="match status" value="1"/>
</dbReference>
<name>A0A327ZHE7_9ACTN</name>
<dbReference type="SUPFAM" id="SSF52540">
    <property type="entry name" value="P-loop containing nucleoside triphosphate hydrolases"/>
    <property type="match status" value="1"/>
</dbReference>